<comment type="caution">
    <text evidence="1">The sequence shown here is derived from an EMBL/GenBank/DDBJ whole genome shotgun (WGS) entry which is preliminary data.</text>
</comment>
<dbReference type="EMBL" id="CAXAMM010041900">
    <property type="protein sequence ID" value="CAK9101691.1"/>
    <property type="molecule type" value="Genomic_DNA"/>
</dbReference>
<evidence type="ECO:0000313" key="2">
    <source>
        <dbReference type="Proteomes" id="UP001642464"/>
    </source>
</evidence>
<organism evidence="1 2">
    <name type="scientific">Durusdinium trenchii</name>
    <dbReference type="NCBI Taxonomy" id="1381693"/>
    <lineage>
        <taxon>Eukaryota</taxon>
        <taxon>Sar</taxon>
        <taxon>Alveolata</taxon>
        <taxon>Dinophyceae</taxon>
        <taxon>Suessiales</taxon>
        <taxon>Symbiodiniaceae</taxon>
        <taxon>Durusdinium</taxon>
    </lineage>
</organism>
<proteinExistence type="predicted"/>
<evidence type="ECO:0000313" key="1">
    <source>
        <dbReference type="EMBL" id="CAK9101691.1"/>
    </source>
</evidence>
<sequence>GFVLAQMESFSDEFPPDVVAKVRLGMVKGDFLAEVSETLNTKDPSFDCKDMALWNDFRQKPVCDAPADDALQKADSKLEALSVDARRKAWEHDTLQLARDVASLGRLLAASQQSQKAERMKKITHMRSENTIGGSIIEDFMNRNACHRAGTEVDLLTITDQARWI</sequence>
<reference evidence="1 2" key="1">
    <citation type="submission" date="2024-02" db="EMBL/GenBank/DDBJ databases">
        <authorList>
            <person name="Chen Y."/>
            <person name="Shah S."/>
            <person name="Dougan E. K."/>
            <person name="Thang M."/>
            <person name="Chan C."/>
        </authorList>
    </citation>
    <scope>NUCLEOTIDE SEQUENCE [LARGE SCALE GENOMIC DNA]</scope>
</reference>
<gene>
    <name evidence="1" type="ORF">SCF082_LOCUS47540</name>
</gene>
<accession>A0ABP0RR38</accession>
<feature type="non-terminal residue" evidence="1">
    <location>
        <position position="1"/>
    </location>
</feature>
<dbReference type="Proteomes" id="UP001642464">
    <property type="component" value="Unassembled WGS sequence"/>
</dbReference>
<keyword evidence="2" id="KW-1185">Reference proteome</keyword>
<protein>
    <submittedName>
        <fullName evidence="1">Uncharacterized protein</fullName>
    </submittedName>
</protein>
<name>A0ABP0RR38_9DINO</name>